<dbReference type="RefSeq" id="WP_153239632.1">
    <property type="nucleotide sequence ID" value="NZ_CP036422.1"/>
</dbReference>
<proteinExistence type="predicted"/>
<protein>
    <recommendedName>
        <fullName evidence="3">Bacterial repeat domain-containing protein</fullName>
    </recommendedName>
</protein>
<accession>A0A5P9NKX0</accession>
<dbReference type="Proteomes" id="UP000326287">
    <property type="component" value="Chromosome"/>
</dbReference>
<dbReference type="EMBL" id="CP036422">
    <property type="protein sequence ID" value="QFU76490.1"/>
    <property type="molecule type" value="Genomic_DNA"/>
</dbReference>
<dbReference type="OrthoDB" id="5741703at2"/>
<organism evidence="1 2">
    <name type="scientific">Halioglobus maricola</name>
    <dbReference type="NCBI Taxonomy" id="2601894"/>
    <lineage>
        <taxon>Bacteria</taxon>
        <taxon>Pseudomonadati</taxon>
        <taxon>Pseudomonadota</taxon>
        <taxon>Gammaproteobacteria</taxon>
        <taxon>Cellvibrionales</taxon>
        <taxon>Halieaceae</taxon>
        <taxon>Halioglobus</taxon>
    </lineage>
</organism>
<gene>
    <name evidence="1" type="ORF">EY643_12940</name>
</gene>
<evidence type="ECO:0008006" key="3">
    <source>
        <dbReference type="Google" id="ProtNLM"/>
    </source>
</evidence>
<reference evidence="1 2" key="1">
    <citation type="submission" date="2019-02" db="EMBL/GenBank/DDBJ databases">
        <authorList>
            <person name="Li S.-H."/>
        </authorList>
    </citation>
    <scope>NUCLEOTIDE SEQUENCE [LARGE SCALE GENOMIC DNA]</scope>
    <source>
        <strain evidence="1 2">IMCC14385</strain>
    </source>
</reference>
<evidence type="ECO:0000313" key="1">
    <source>
        <dbReference type="EMBL" id="QFU76490.1"/>
    </source>
</evidence>
<evidence type="ECO:0000313" key="2">
    <source>
        <dbReference type="Proteomes" id="UP000326287"/>
    </source>
</evidence>
<name>A0A5P9NKX0_9GAMM</name>
<dbReference type="PROSITE" id="PS51257">
    <property type="entry name" value="PROKAR_LIPOPROTEIN"/>
    <property type="match status" value="1"/>
</dbReference>
<dbReference type="AlphaFoldDB" id="A0A5P9NKX0"/>
<keyword evidence="2" id="KW-1185">Reference proteome</keyword>
<dbReference type="KEGG" id="halc:EY643_12940"/>
<sequence length="212" mass="22415">MEIKKLIAAAAAALALAGCKIQIVVPEGGRVVTESGSMVCEAGETCVVDVSDFFFDETFIPEPDEGMMFAGWEKRHRGFCGNSKDPCRLLTTQGFEGDPNLTAVLESAEQEFHLNPTWAVDDGSGDTVGCEFTQSTPGGEFPVCAITALGDQASCDSVAGASFGDAGVLTDADCTEGAIGYCETSFGDLYYHEGDQETMAMGCNFLGTWHEL</sequence>